<dbReference type="PANTHER" id="PTHR10458">
    <property type="entry name" value="PEPTIDE DEFORMYLASE"/>
    <property type="match status" value="1"/>
</dbReference>
<comment type="catalytic activity">
    <reaction evidence="6">
        <text>N-terminal N-formyl-L-methionyl-[peptide] + H2O = N-terminal L-methionyl-[peptide] + formate</text>
        <dbReference type="Rhea" id="RHEA:24420"/>
        <dbReference type="Rhea" id="RHEA-COMP:10639"/>
        <dbReference type="Rhea" id="RHEA-COMP:10640"/>
        <dbReference type="ChEBI" id="CHEBI:15377"/>
        <dbReference type="ChEBI" id="CHEBI:15740"/>
        <dbReference type="ChEBI" id="CHEBI:49298"/>
        <dbReference type="ChEBI" id="CHEBI:64731"/>
        <dbReference type="EC" id="3.5.1.88"/>
    </reaction>
</comment>
<comment type="function">
    <text evidence="6">Removes the formyl group from the N-terminal Met of newly synthesized proteins. Requires at least a dipeptide for an efficient rate of reaction. N-terminal L-methionine is a prerequisite for activity but the enzyme has broad specificity at other positions.</text>
</comment>
<dbReference type="InterPro" id="IPR023635">
    <property type="entry name" value="Peptide_deformylase"/>
</dbReference>
<keyword evidence="2 6" id="KW-0479">Metal-binding</keyword>
<dbReference type="Pfam" id="PF01327">
    <property type="entry name" value="Pep_deformylase"/>
    <property type="match status" value="1"/>
</dbReference>
<reference evidence="7" key="1">
    <citation type="submission" date="2023-07" db="EMBL/GenBank/DDBJ databases">
        <title>Sequencing the genomes of 1000 actinobacteria strains.</title>
        <authorList>
            <person name="Klenk H.-P."/>
        </authorList>
    </citation>
    <scope>NUCLEOTIDE SEQUENCE</scope>
    <source>
        <strain evidence="7">DSM 13988</strain>
    </source>
</reference>
<evidence type="ECO:0000313" key="8">
    <source>
        <dbReference type="Proteomes" id="UP001247307"/>
    </source>
</evidence>
<evidence type="ECO:0000313" key="7">
    <source>
        <dbReference type="EMBL" id="MDR6891241.1"/>
    </source>
</evidence>
<dbReference type="InterPro" id="IPR036821">
    <property type="entry name" value="Peptide_deformylase_sf"/>
</dbReference>
<keyword evidence="3 6" id="KW-0378">Hydrolase</keyword>
<dbReference type="SUPFAM" id="SSF56420">
    <property type="entry name" value="Peptide deformylase"/>
    <property type="match status" value="1"/>
</dbReference>
<evidence type="ECO:0000256" key="4">
    <source>
        <dbReference type="ARBA" id="ARBA00022917"/>
    </source>
</evidence>
<accession>A0AAE3YGA9</accession>
<name>A0AAE3YGA9_9MICC</name>
<evidence type="ECO:0000256" key="5">
    <source>
        <dbReference type="ARBA" id="ARBA00023004"/>
    </source>
</evidence>
<dbReference type="Proteomes" id="UP001247307">
    <property type="component" value="Unassembled WGS sequence"/>
</dbReference>
<sequence length="214" mass="21990">MSILPVRLIGDPVLRETAASVSGDPARYAGLVADMFETMDAVSGVGLAAPQIGASVRIFTFDDRRGSRGVCVNPVIVERVPAESDDAGAPESVTEGCLSVPEIAGVVGRSGRVVVSYTAMDGTEATLEAEGLLAAIMEHETDHLDGRLFIDRLTGDARREAMRRVRAADYGVSGARVAQSRASSVSSAFGATATSFGAPARSAVGGGAPRGGRP</sequence>
<keyword evidence="4 6" id="KW-0648">Protein biosynthesis</keyword>
<dbReference type="AlphaFoldDB" id="A0AAE3YGA9"/>
<evidence type="ECO:0000256" key="6">
    <source>
        <dbReference type="HAMAP-Rule" id="MF_00163"/>
    </source>
</evidence>
<dbReference type="GO" id="GO:0042586">
    <property type="term" value="F:peptide deformylase activity"/>
    <property type="evidence" value="ECO:0007669"/>
    <property type="project" value="UniProtKB-UniRule"/>
</dbReference>
<keyword evidence="8" id="KW-1185">Reference proteome</keyword>
<keyword evidence="5 6" id="KW-0408">Iron</keyword>
<comment type="similarity">
    <text evidence="1 6">Belongs to the polypeptide deformylase family.</text>
</comment>
<evidence type="ECO:0000256" key="2">
    <source>
        <dbReference type="ARBA" id="ARBA00022723"/>
    </source>
</evidence>
<dbReference type="RefSeq" id="WP_309848802.1">
    <property type="nucleotide sequence ID" value="NZ_BAAAIU010000004.1"/>
</dbReference>
<dbReference type="HAMAP" id="MF_00163">
    <property type="entry name" value="Pep_deformylase"/>
    <property type="match status" value="1"/>
</dbReference>
<comment type="cofactor">
    <cofactor evidence="6">
        <name>Fe(2+)</name>
        <dbReference type="ChEBI" id="CHEBI:29033"/>
    </cofactor>
    <text evidence="6">Binds 1 Fe(2+) ion.</text>
</comment>
<evidence type="ECO:0000256" key="1">
    <source>
        <dbReference type="ARBA" id="ARBA00010759"/>
    </source>
</evidence>
<dbReference type="PRINTS" id="PR01576">
    <property type="entry name" value="PDEFORMYLASE"/>
</dbReference>
<dbReference type="NCBIfam" id="NF001159">
    <property type="entry name" value="PRK00150.1-3"/>
    <property type="match status" value="1"/>
</dbReference>
<dbReference type="PANTHER" id="PTHR10458:SF2">
    <property type="entry name" value="PEPTIDE DEFORMYLASE, MITOCHONDRIAL"/>
    <property type="match status" value="1"/>
</dbReference>
<evidence type="ECO:0000256" key="3">
    <source>
        <dbReference type="ARBA" id="ARBA00022801"/>
    </source>
</evidence>
<dbReference type="EMBL" id="JAVDUI010000001">
    <property type="protein sequence ID" value="MDR6891241.1"/>
    <property type="molecule type" value="Genomic_DNA"/>
</dbReference>
<feature type="binding site" evidence="6">
    <location>
        <position position="139"/>
    </location>
    <ligand>
        <name>Fe cation</name>
        <dbReference type="ChEBI" id="CHEBI:24875"/>
    </ligand>
</feature>
<dbReference type="GO" id="GO:0006412">
    <property type="term" value="P:translation"/>
    <property type="evidence" value="ECO:0007669"/>
    <property type="project" value="UniProtKB-UniRule"/>
</dbReference>
<comment type="caution">
    <text evidence="7">The sequence shown here is derived from an EMBL/GenBank/DDBJ whole genome shotgun (WGS) entry which is preliminary data.</text>
</comment>
<protein>
    <recommendedName>
        <fullName evidence="6">Peptide deformylase</fullName>
        <shortName evidence="6">PDF</shortName>
        <ecNumber evidence="6">3.5.1.88</ecNumber>
    </recommendedName>
    <alternativeName>
        <fullName evidence="6">Polypeptide deformylase</fullName>
    </alternativeName>
</protein>
<dbReference type="NCBIfam" id="TIGR00079">
    <property type="entry name" value="pept_deformyl"/>
    <property type="match status" value="1"/>
</dbReference>
<dbReference type="EC" id="3.5.1.88" evidence="6"/>
<gene>
    <name evidence="6" type="primary">def</name>
    <name evidence="7" type="ORF">J2S35_000181</name>
</gene>
<dbReference type="GO" id="GO:0046872">
    <property type="term" value="F:metal ion binding"/>
    <property type="evidence" value="ECO:0007669"/>
    <property type="project" value="UniProtKB-KW"/>
</dbReference>
<proteinExistence type="inferred from homology"/>
<organism evidence="7 8">
    <name type="scientific">Falsarthrobacter nasiphocae</name>
    <dbReference type="NCBI Taxonomy" id="189863"/>
    <lineage>
        <taxon>Bacteria</taxon>
        <taxon>Bacillati</taxon>
        <taxon>Actinomycetota</taxon>
        <taxon>Actinomycetes</taxon>
        <taxon>Micrococcales</taxon>
        <taxon>Micrococcaceae</taxon>
        <taxon>Falsarthrobacter</taxon>
    </lineage>
</organism>
<dbReference type="Gene3D" id="3.90.45.10">
    <property type="entry name" value="Peptide deformylase"/>
    <property type="match status" value="1"/>
</dbReference>
<feature type="binding site" evidence="6">
    <location>
        <position position="97"/>
    </location>
    <ligand>
        <name>Fe cation</name>
        <dbReference type="ChEBI" id="CHEBI:24875"/>
    </ligand>
</feature>
<dbReference type="CDD" id="cd00487">
    <property type="entry name" value="Pep_deformylase"/>
    <property type="match status" value="1"/>
</dbReference>
<feature type="binding site" evidence="6">
    <location>
        <position position="143"/>
    </location>
    <ligand>
        <name>Fe cation</name>
        <dbReference type="ChEBI" id="CHEBI:24875"/>
    </ligand>
</feature>
<feature type="active site" evidence="6">
    <location>
        <position position="140"/>
    </location>
</feature>